<reference evidence="1 2" key="1">
    <citation type="submission" date="2020-08" db="EMBL/GenBank/DDBJ databases">
        <title>Complete genome sequence of Entomobacter blattae G55GP.</title>
        <authorList>
            <person name="Poehlein A."/>
            <person name="Guzman J."/>
            <person name="Daniel R."/>
            <person name="Vilcinskas A."/>
        </authorList>
    </citation>
    <scope>NUCLEOTIDE SEQUENCE [LARGE SCALE GENOMIC DNA]</scope>
    <source>
        <strain evidence="1 2">G55GP</strain>
    </source>
</reference>
<proteinExistence type="predicted"/>
<dbReference type="AlphaFoldDB" id="A0A7H1NS60"/>
<evidence type="ECO:0000313" key="1">
    <source>
        <dbReference type="EMBL" id="QNT78620.1"/>
    </source>
</evidence>
<gene>
    <name evidence="1" type="ORF">JGUZn3_13950</name>
</gene>
<accession>A0A7H1NS60</accession>
<protein>
    <submittedName>
        <fullName evidence="1">Uncharacterized protein</fullName>
    </submittedName>
</protein>
<sequence length="317" mass="36351">MTVELIEDAGNNLLHRTYSGLPYLIPDKTHFRSVLCFIAKTGELIHCCDSRIEHILEDRIQKYNEEQGQKFKKYVEQHKDDKDSPAPLKLLPIVPEIVKTLFTPLNGKNKIQPTDEQFALLSHILGCMAISKQSDNDPAGQQTLPQFSRKIYRDIKSLKNSINSYINQAKTSLNHELDKSKIYGKNFNDKNFYIYAEKITVYTDMLKALEPVEELGKIYGSSKIDNKRPRFDWAMDASHIVGLLQRFADVNNQDFPYTFKKSDKTGKIGQFIQDCLILGIGQEHTPDAISDAVIRITQHHREVISNNVIQKGEIHDF</sequence>
<dbReference type="RefSeq" id="WP_203412871.1">
    <property type="nucleotide sequence ID" value="NZ_CP060244.1"/>
</dbReference>
<dbReference type="Proteomes" id="UP000516349">
    <property type="component" value="Chromosome"/>
</dbReference>
<dbReference type="EMBL" id="CP060244">
    <property type="protein sequence ID" value="QNT78620.1"/>
    <property type="molecule type" value="Genomic_DNA"/>
</dbReference>
<dbReference type="KEGG" id="ebla:JGUZn3_13950"/>
<organism evidence="1 2">
    <name type="scientific">Entomobacter blattae</name>
    <dbReference type="NCBI Taxonomy" id="2762277"/>
    <lineage>
        <taxon>Bacteria</taxon>
        <taxon>Pseudomonadati</taxon>
        <taxon>Pseudomonadota</taxon>
        <taxon>Alphaproteobacteria</taxon>
        <taxon>Acetobacterales</taxon>
        <taxon>Acetobacteraceae</taxon>
        <taxon>Entomobacter</taxon>
    </lineage>
</organism>
<evidence type="ECO:0000313" key="2">
    <source>
        <dbReference type="Proteomes" id="UP000516349"/>
    </source>
</evidence>
<keyword evidence="2" id="KW-1185">Reference proteome</keyword>
<name>A0A7H1NS60_9PROT</name>